<sequence length="60" mass="6723">TVSTITQTCICHLEGLKPLIGDTLLVAGTLFFAMSNVGEIYIHWICRNYIGYCTRSPHSY</sequence>
<proteinExistence type="predicted"/>
<gene>
    <name evidence="1" type="ORF">VIT_00s0198g00010</name>
</gene>
<dbReference type="EMBL" id="FN596528">
    <property type="protein sequence ID" value="CBI38374.3"/>
    <property type="molecule type" value="Genomic_DNA"/>
</dbReference>
<dbReference type="Proteomes" id="UP000009183">
    <property type="component" value="Unassembled WGS sequence, unordered"/>
</dbReference>
<dbReference type="PaxDb" id="29760-VIT_00s0198g00010.t01"/>
<evidence type="ECO:0000313" key="1">
    <source>
        <dbReference type="EMBL" id="CBI38374.3"/>
    </source>
</evidence>
<protein>
    <submittedName>
        <fullName evidence="1">Uncharacterized protein</fullName>
    </submittedName>
</protein>
<dbReference type="AlphaFoldDB" id="D7U6K4"/>
<name>D7U6K4_VITVI</name>
<organism evidence="1 2">
    <name type="scientific">Vitis vinifera</name>
    <name type="common">Grape</name>
    <dbReference type="NCBI Taxonomy" id="29760"/>
    <lineage>
        <taxon>Eukaryota</taxon>
        <taxon>Viridiplantae</taxon>
        <taxon>Streptophyta</taxon>
        <taxon>Embryophyta</taxon>
        <taxon>Tracheophyta</taxon>
        <taxon>Spermatophyta</taxon>
        <taxon>Magnoliopsida</taxon>
        <taxon>eudicotyledons</taxon>
        <taxon>Gunneridae</taxon>
        <taxon>Pentapetalae</taxon>
        <taxon>rosids</taxon>
        <taxon>Vitales</taxon>
        <taxon>Vitaceae</taxon>
        <taxon>Viteae</taxon>
        <taxon>Vitis</taxon>
    </lineage>
</organism>
<dbReference type="InParanoid" id="D7U6K4"/>
<dbReference type="HOGENOM" id="CLU_2948862_0_0_1"/>
<accession>D7U6K4</accession>
<reference evidence="2" key="1">
    <citation type="journal article" date="2007" name="Nature">
        <title>The grapevine genome sequence suggests ancestral hexaploidization in major angiosperm phyla.</title>
        <authorList>
            <consortium name="The French-Italian Public Consortium for Grapevine Genome Characterization."/>
            <person name="Jaillon O."/>
            <person name="Aury J.-M."/>
            <person name="Noel B."/>
            <person name="Policriti A."/>
            <person name="Clepet C."/>
            <person name="Casagrande A."/>
            <person name="Choisne N."/>
            <person name="Aubourg S."/>
            <person name="Vitulo N."/>
            <person name="Jubin C."/>
            <person name="Vezzi A."/>
            <person name="Legeai F."/>
            <person name="Hugueney P."/>
            <person name="Dasilva C."/>
            <person name="Horner D."/>
            <person name="Mica E."/>
            <person name="Jublot D."/>
            <person name="Poulain J."/>
            <person name="Bruyere C."/>
            <person name="Billault A."/>
            <person name="Segurens B."/>
            <person name="Gouyvenoux M."/>
            <person name="Ugarte E."/>
            <person name="Cattonaro F."/>
            <person name="Anthouard V."/>
            <person name="Vico V."/>
            <person name="Del Fabbro C."/>
            <person name="Alaux M."/>
            <person name="Di Gaspero G."/>
            <person name="Dumas V."/>
            <person name="Felice N."/>
            <person name="Paillard S."/>
            <person name="Juman I."/>
            <person name="Moroldo M."/>
            <person name="Scalabrin S."/>
            <person name="Canaguier A."/>
            <person name="Le Clainche I."/>
            <person name="Malacrida G."/>
            <person name="Durand E."/>
            <person name="Pesole G."/>
            <person name="Laucou V."/>
            <person name="Chatelet P."/>
            <person name="Merdinoglu D."/>
            <person name="Delledonne M."/>
            <person name="Pezzotti M."/>
            <person name="Lecharny A."/>
            <person name="Scarpelli C."/>
            <person name="Artiguenave F."/>
            <person name="Pe M.E."/>
            <person name="Valle G."/>
            <person name="Morgante M."/>
            <person name="Caboche M."/>
            <person name="Adam-Blondon A.-F."/>
            <person name="Weissenbach J."/>
            <person name="Quetier F."/>
            <person name="Wincker P."/>
        </authorList>
    </citation>
    <scope>NUCLEOTIDE SEQUENCE [LARGE SCALE GENOMIC DNA]</scope>
    <source>
        <strain evidence="2">cv. Pinot noir / PN40024</strain>
    </source>
</reference>
<keyword evidence="2" id="KW-1185">Reference proteome</keyword>
<feature type="non-terminal residue" evidence="1">
    <location>
        <position position="1"/>
    </location>
</feature>
<evidence type="ECO:0000313" key="2">
    <source>
        <dbReference type="Proteomes" id="UP000009183"/>
    </source>
</evidence>